<proteinExistence type="predicted"/>
<organism evidence="2 3">
    <name type="scientific">Zingiber officinale</name>
    <name type="common">Ginger</name>
    <name type="synonym">Amomum zingiber</name>
    <dbReference type="NCBI Taxonomy" id="94328"/>
    <lineage>
        <taxon>Eukaryota</taxon>
        <taxon>Viridiplantae</taxon>
        <taxon>Streptophyta</taxon>
        <taxon>Embryophyta</taxon>
        <taxon>Tracheophyta</taxon>
        <taxon>Spermatophyta</taxon>
        <taxon>Magnoliopsida</taxon>
        <taxon>Liliopsida</taxon>
        <taxon>Zingiberales</taxon>
        <taxon>Zingiberaceae</taxon>
        <taxon>Zingiber</taxon>
    </lineage>
</organism>
<dbReference type="GO" id="GO:0006812">
    <property type="term" value="P:monoatomic cation transport"/>
    <property type="evidence" value="ECO:0007669"/>
    <property type="project" value="InterPro"/>
</dbReference>
<dbReference type="PANTHER" id="PTHR35484">
    <property type="entry name" value="OUTER ENVELOPE PORE PROTEIN 37, CHLOROPLASTIC"/>
    <property type="match status" value="1"/>
</dbReference>
<dbReference type="AlphaFoldDB" id="A0A8J5HR82"/>
<dbReference type="GO" id="GO:0005216">
    <property type="term" value="F:monoatomic ion channel activity"/>
    <property type="evidence" value="ECO:0007669"/>
    <property type="project" value="InterPro"/>
</dbReference>
<comment type="caution">
    <text evidence="2">The sequence shown here is derived from an EMBL/GenBank/DDBJ whole genome shotgun (WGS) entry which is preliminary data.</text>
</comment>
<evidence type="ECO:0000313" key="3">
    <source>
        <dbReference type="Proteomes" id="UP000734854"/>
    </source>
</evidence>
<reference evidence="2 3" key="1">
    <citation type="submission" date="2020-08" db="EMBL/GenBank/DDBJ databases">
        <title>Plant Genome Project.</title>
        <authorList>
            <person name="Zhang R.-G."/>
        </authorList>
    </citation>
    <scope>NUCLEOTIDE SEQUENCE [LARGE SCALE GENOMIC DNA]</scope>
    <source>
        <tissue evidence="2">Rhizome</tissue>
    </source>
</reference>
<dbReference type="SUPFAM" id="SSF101447">
    <property type="entry name" value="Formin homology 2 domain (FH2 domain)"/>
    <property type="match status" value="1"/>
</dbReference>
<evidence type="ECO:0000313" key="2">
    <source>
        <dbReference type="EMBL" id="KAG6525504.1"/>
    </source>
</evidence>
<feature type="region of interest" description="Disordered" evidence="1">
    <location>
        <begin position="1"/>
        <end position="58"/>
    </location>
</feature>
<feature type="compositionally biased region" description="Pro residues" evidence="1">
    <location>
        <begin position="17"/>
        <end position="46"/>
    </location>
</feature>
<dbReference type="PANTHER" id="PTHR35484:SF2">
    <property type="entry name" value="OUTER ENVELOPE PORE PROTEIN 37, CHLOROPLASTIC"/>
    <property type="match status" value="1"/>
</dbReference>
<sequence>MADSLPPNAGPNFPSFLLPPRPPTLPASPPPPPPPPLPSQPPPPSSAPGHESLPIAGGHSFSLRRPAVRVTSEFDSDRSVFFHKISCKLFDSLAKLKLTFQNDRNGVIAYPQIGFITKHFAALYDLESRNALLKGFFDIGDALRVRATHDTKEQQGEIAIITNLFNPSYKLEVASPVPSVGLFADIFEIDELINYKLHLQPRATVCFPLGEVSVEEKKDQEAEKVLSISGVLKGYLMNGVCTALYQNEELNLSYRYKVAPDVFRSPGSKSFFLHRKISPQVYSNIWTTIVATSKHKAISPLGLHLVIKTTLDPRRMKHSSPLCVKKSRLAYLSRTSKSYFAKCLLQLLADLLRLSLLLMSVTFGHRVKSTYLSDV</sequence>
<dbReference type="Proteomes" id="UP000734854">
    <property type="component" value="Unassembled WGS sequence"/>
</dbReference>
<dbReference type="EMBL" id="JACMSC010000004">
    <property type="protein sequence ID" value="KAG6525504.1"/>
    <property type="molecule type" value="Genomic_DNA"/>
</dbReference>
<name>A0A8J5HR82_ZINOF</name>
<gene>
    <name evidence="2" type="ORF">ZIOFF_015460</name>
</gene>
<evidence type="ECO:0000256" key="1">
    <source>
        <dbReference type="SAM" id="MobiDB-lite"/>
    </source>
</evidence>
<accession>A0A8J5HR82</accession>
<dbReference type="GO" id="GO:0009707">
    <property type="term" value="C:chloroplast outer membrane"/>
    <property type="evidence" value="ECO:0007669"/>
    <property type="project" value="TreeGrafter"/>
</dbReference>
<keyword evidence="3" id="KW-1185">Reference proteome</keyword>
<dbReference type="InterPro" id="IPR038951">
    <property type="entry name" value="OEP37-like"/>
</dbReference>
<protein>
    <submittedName>
        <fullName evidence="2">Uncharacterized protein</fullName>
    </submittedName>
</protein>